<dbReference type="InterPro" id="IPR007037">
    <property type="entry name" value="SIP_rossman_dom"/>
</dbReference>
<dbReference type="Pfam" id="PF08021">
    <property type="entry name" value="FAD_binding_9"/>
    <property type="match status" value="1"/>
</dbReference>
<proteinExistence type="predicted"/>
<dbReference type="Gene3D" id="2.40.30.10">
    <property type="entry name" value="Translation factors"/>
    <property type="match status" value="1"/>
</dbReference>
<dbReference type="SUPFAM" id="SSF63380">
    <property type="entry name" value="Riboflavin synthase domain-like"/>
    <property type="match status" value="1"/>
</dbReference>
<dbReference type="GO" id="GO:0016491">
    <property type="term" value="F:oxidoreductase activity"/>
    <property type="evidence" value="ECO:0007669"/>
    <property type="project" value="InterPro"/>
</dbReference>
<evidence type="ECO:0000259" key="1">
    <source>
        <dbReference type="PROSITE" id="PS51384"/>
    </source>
</evidence>
<dbReference type="Proteomes" id="UP001139354">
    <property type="component" value="Unassembled WGS sequence"/>
</dbReference>
<dbReference type="Gene3D" id="3.40.50.80">
    <property type="entry name" value="Nucleotide-binding domain of ferredoxin-NADP reductase (FNR) module"/>
    <property type="match status" value="1"/>
</dbReference>
<dbReference type="EMBL" id="JAGTTN010000010">
    <property type="protein sequence ID" value="MCC2034135.1"/>
    <property type="molecule type" value="Genomic_DNA"/>
</dbReference>
<gene>
    <name evidence="2" type="ORF">KEC57_18275</name>
</gene>
<organism evidence="2 3">
    <name type="scientific">Microbacterium allomyrinae</name>
    <dbReference type="NCBI Taxonomy" id="2830666"/>
    <lineage>
        <taxon>Bacteria</taxon>
        <taxon>Bacillati</taxon>
        <taxon>Actinomycetota</taxon>
        <taxon>Actinomycetes</taxon>
        <taxon>Micrococcales</taxon>
        <taxon>Microbacteriaceae</taxon>
        <taxon>Microbacterium</taxon>
    </lineage>
</organism>
<dbReference type="InterPro" id="IPR013113">
    <property type="entry name" value="SIP_FAD-bd"/>
</dbReference>
<dbReference type="Pfam" id="PF04954">
    <property type="entry name" value="SIP"/>
    <property type="match status" value="1"/>
</dbReference>
<reference evidence="2" key="1">
    <citation type="submission" date="2021-04" db="EMBL/GenBank/DDBJ databases">
        <title>Microbacterium tenobrionis sp. nov. and Microbacterium allomyrinae sp. nov., isolated from larvae of Tenobrio molitor and Allomyrina dichotoma, respectively.</title>
        <authorList>
            <person name="Lee S.D."/>
        </authorList>
    </citation>
    <scope>NUCLEOTIDE SEQUENCE</scope>
    <source>
        <strain evidence="2">BWT-G7</strain>
    </source>
</reference>
<dbReference type="InterPro" id="IPR039374">
    <property type="entry name" value="SIP_fam"/>
</dbReference>
<evidence type="ECO:0000313" key="3">
    <source>
        <dbReference type="Proteomes" id="UP001139354"/>
    </source>
</evidence>
<sequence>MPLCRHSRPARSPSPGRALYDVRVTSPRRTPSRQTTLDVVETTWLTPGLVRVTLSGDEFDDFADRIETDKYAKLFFPPADSPLEPPYDLAALRDEVPFDQLPTVRTYTIRRVDPGRRTVDIDFVVHGDAGVAGPWAATAGPGDRLTMSSPGGGYLADGEADHHVLIGDESAFPAITAALEALPETAHVTVVLEARSIEHRVALPTAATATLEWVDEDHEAPGARLVDTVERLEWPAGRVQVFAHGERGAMKALRPLLIERGVARADLSLSAYWAYGRSEDTFQSEKRLPIGQIFPD</sequence>
<dbReference type="CDD" id="cd06193">
    <property type="entry name" value="siderophore_interacting"/>
    <property type="match status" value="1"/>
</dbReference>
<accession>A0A9X1LXY0</accession>
<dbReference type="InterPro" id="IPR039261">
    <property type="entry name" value="FNR_nucleotide-bd"/>
</dbReference>
<evidence type="ECO:0000313" key="2">
    <source>
        <dbReference type="EMBL" id="MCC2034135.1"/>
    </source>
</evidence>
<dbReference type="InterPro" id="IPR017927">
    <property type="entry name" value="FAD-bd_FR_type"/>
</dbReference>
<name>A0A9X1LXY0_9MICO</name>
<dbReference type="PROSITE" id="PS51384">
    <property type="entry name" value="FAD_FR"/>
    <property type="match status" value="1"/>
</dbReference>
<keyword evidence="3" id="KW-1185">Reference proteome</keyword>
<protein>
    <submittedName>
        <fullName evidence="2">Siderophore-interacting protein</fullName>
    </submittedName>
</protein>
<comment type="caution">
    <text evidence="2">The sequence shown here is derived from an EMBL/GenBank/DDBJ whole genome shotgun (WGS) entry which is preliminary data.</text>
</comment>
<dbReference type="InterPro" id="IPR017938">
    <property type="entry name" value="Riboflavin_synthase-like_b-brl"/>
</dbReference>
<dbReference type="PANTHER" id="PTHR30157">
    <property type="entry name" value="FERRIC REDUCTASE, NADPH-DEPENDENT"/>
    <property type="match status" value="1"/>
</dbReference>
<dbReference type="PANTHER" id="PTHR30157:SF0">
    <property type="entry name" value="NADPH-DEPENDENT FERRIC-CHELATE REDUCTASE"/>
    <property type="match status" value="1"/>
</dbReference>
<feature type="domain" description="FAD-binding FR-type" evidence="1">
    <location>
        <begin position="32"/>
        <end position="157"/>
    </location>
</feature>
<dbReference type="AlphaFoldDB" id="A0A9X1LXY0"/>